<evidence type="ECO:0000313" key="3">
    <source>
        <dbReference type="EMBL" id="EGT44495.1"/>
    </source>
</evidence>
<protein>
    <recommendedName>
        <fullName evidence="2">BTB domain-containing protein</fullName>
    </recommendedName>
</protein>
<dbReference type="Gene3D" id="3.30.710.10">
    <property type="entry name" value="Potassium Channel Kv1.1, Chain A"/>
    <property type="match status" value="3"/>
</dbReference>
<feature type="domain" description="BTB" evidence="2">
    <location>
        <begin position="40"/>
        <end position="100"/>
    </location>
</feature>
<dbReference type="CDD" id="cd18186">
    <property type="entry name" value="BTB_POZ_ZBTB_KLHL-like"/>
    <property type="match status" value="1"/>
</dbReference>
<feature type="domain" description="BTB" evidence="2">
    <location>
        <begin position="344"/>
        <end position="402"/>
    </location>
</feature>
<gene>
    <name evidence="3" type="ORF">CAEBREN_15171</name>
</gene>
<keyword evidence="4" id="KW-1185">Reference proteome</keyword>
<dbReference type="SMART" id="SM00225">
    <property type="entry name" value="BTB"/>
    <property type="match status" value="3"/>
</dbReference>
<dbReference type="EMBL" id="GL379813">
    <property type="protein sequence ID" value="EGT44495.1"/>
    <property type="molecule type" value="Genomic_DNA"/>
</dbReference>
<dbReference type="CDD" id="cd01165">
    <property type="entry name" value="BTB_POZ"/>
    <property type="match status" value="1"/>
</dbReference>
<dbReference type="AlphaFoldDB" id="G0MUW8"/>
<dbReference type="InterPro" id="IPR052664">
    <property type="entry name" value="BTB-MATH_domain_protein"/>
</dbReference>
<dbReference type="PANTHER" id="PTHR22743">
    <property type="entry name" value="MEPRIN/TRAF-LIKE MATH FAMILY-C.ELEGANS"/>
    <property type="match status" value="1"/>
</dbReference>
<dbReference type="OrthoDB" id="10027872at2759"/>
<dbReference type="Proteomes" id="UP000008068">
    <property type="component" value="Unassembled WGS sequence"/>
</dbReference>
<dbReference type="PROSITE" id="PS50097">
    <property type="entry name" value="BTB"/>
    <property type="match status" value="3"/>
</dbReference>
<dbReference type="SUPFAM" id="SSF54695">
    <property type="entry name" value="POZ domain"/>
    <property type="match status" value="3"/>
</dbReference>
<dbReference type="InParanoid" id="G0MUW8"/>
<evidence type="ECO:0000256" key="1">
    <source>
        <dbReference type="SAM" id="MobiDB-lite"/>
    </source>
</evidence>
<name>G0MUW8_CAEBE</name>
<dbReference type="InterPro" id="IPR000210">
    <property type="entry name" value="BTB/POZ_dom"/>
</dbReference>
<accession>G0MUW8</accession>
<dbReference type="HOGENOM" id="CLU_520962_0_0_1"/>
<sequence length="523" mass="60135">MEKEKRTHRIPTGMSVPPTPKRIKMEEEKMDFEDPDEQRHDCVLVVKEKKFYCVKATLAKHASFFDKLFFAKNANKKTKEYKLVDPETPEGFQAFLEVIHGVKSLKDENIKEVLSLASLWTAGVAKNRCLEFLSSDQCQMDLKAKFQMACELKHIEAMATQAKKGKFVIEEIRMKFDDPDPRKHDVVLVVDGQKFYCSKATLAKHTHYFNAMFFAGYVENTMREIDLGDPSSADEFQIFLETVHGVKCLTDENVQGVLRLSVTWLADIVRNRCIEFLMGPGTKKTRKETFDMSIELNVPQLMMSDPPTTAAPPPNPKNGFKPLELDDNGRQHRMEFDGTDPNLYDVVLVVQGRKFHVSKAHLASHSDYFKSLFFVEAPEKTEHTLIEPINGTELQVFLEILHGIKRITEYNVDPLLRLARCWRVRVVMDRCEEYMMGEGRDGRSSKDLFALAVEFKLVRLAKKVLSSLTTNFELNSVIPESIADLDQDFKSLIFQKTLEIEEAHKRPPPPLPYHPFRLPRLDD</sequence>
<feature type="region of interest" description="Disordered" evidence="1">
    <location>
        <begin position="1"/>
        <end position="23"/>
    </location>
</feature>
<organism evidence="4">
    <name type="scientific">Caenorhabditis brenneri</name>
    <name type="common">Nematode worm</name>
    <dbReference type="NCBI Taxonomy" id="135651"/>
    <lineage>
        <taxon>Eukaryota</taxon>
        <taxon>Metazoa</taxon>
        <taxon>Ecdysozoa</taxon>
        <taxon>Nematoda</taxon>
        <taxon>Chromadorea</taxon>
        <taxon>Rhabditida</taxon>
        <taxon>Rhabditina</taxon>
        <taxon>Rhabditomorpha</taxon>
        <taxon>Rhabditoidea</taxon>
        <taxon>Rhabditidae</taxon>
        <taxon>Peloderinae</taxon>
        <taxon>Caenorhabditis</taxon>
    </lineage>
</organism>
<reference evidence="4" key="1">
    <citation type="submission" date="2011-07" db="EMBL/GenBank/DDBJ databases">
        <authorList>
            <consortium name="Caenorhabditis brenneri Sequencing and Analysis Consortium"/>
            <person name="Wilson R.K."/>
        </authorList>
    </citation>
    <scope>NUCLEOTIDE SEQUENCE [LARGE SCALE GENOMIC DNA]</scope>
    <source>
        <strain evidence="4">PB2801</strain>
    </source>
</reference>
<dbReference type="InterPro" id="IPR011333">
    <property type="entry name" value="SKP1/BTB/POZ_sf"/>
</dbReference>
<feature type="domain" description="BTB" evidence="2">
    <location>
        <begin position="184"/>
        <end position="252"/>
    </location>
</feature>
<dbReference type="PANTHER" id="PTHR22743:SF165">
    <property type="entry name" value="BTB AND MATH DOMAIN CONTAINING-RELATED"/>
    <property type="match status" value="1"/>
</dbReference>
<dbReference type="eggNOG" id="ENOG502TEZ4">
    <property type="taxonomic scope" value="Eukaryota"/>
</dbReference>
<evidence type="ECO:0000313" key="4">
    <source>
        <dbReference type="Proteomes" id="UP000008068"/>
    </source>
</evidence>
<dbReference type="Pfam" id="PF00651">
    <property type="entry name" value="BTB"/>
    <property type="match status" value="3"/>
</dbReference>
<proteinExistence type="predicted"/>
<evidence type="ECO:0000259" key="2">
    <source>
        <dbReference type="PROSITE" id="PS50097"/>
    </source>
</evidence>